<evidence type="ECO:0000256" key="4">
    <source>
        <dbReference type="ARBA" id="ARBA00022833"/>
    </source>
</evidence>
<reference evidence="8 9" key="1">
    <citation type="journal article" date="2015" name="Genome Announc.">
        <title>Expanding the biotechnology potential of lactobacilli through comparative genomics of 213 strains and associated genera.</title>
        <authorList>
            <person name="Sun Z."/>
            <person name="Harris H.M."/>
            <person name="McCann A."/>
            <person name="Guo C."/>
            <person name="Argimon S."/>
            <person name="Zhang W."/>
            <person name="Yang X."/>
            <person name="Jeffery I.B."/>
            <person name="Cooney J.C."/>
            <person name="Kagawa T.F."/>
            <person name="Liu W."/>
            <person name="Song Y."/>
            <person name="Salvetti E."/>
            <person name="Wrobel A."/>
            <person name="Rasinkangas P."/>
            <person name="Parkhill J."/>
            <person name="Rea M.C."/>
            <person name="O'Sullivan O."/>
            <person name="Ritari J."/>
            <person name="Douillard F.P."/>
            <person name="Paul Ross R."/>
            <person name="Yang R."/>
            <person name="Briner A.E."/>
            <person name="Felis G.E."/>
            <person name="de Vos W.M."/>
            <person name="Barrangou R."/>
            <person name="Klaenhammer T.R."/>
            <person name="Caufield P.W."/>
            <person name="Cui Y."/>
            <person name="Zhang H."/>
            <person name="O'Toole P.W."/>
        </authorList>
    </citation>
    <scope>NUCLEOTIDE SEQUENCE [LARGE SCALE GENOMIC DNA]</scope>
    <source>
        <strain evidence="8 9">DSM 18630</strain>
    </source>
</reference>
<evidence type="ECO:0000259" key="7">
    <source>
        <dbReference type="SMART" id="SM00829"/>
    </source>
</evidence>
<dbReference type="STRING" id="1423750.FC89_GL000999"/>
<evidence type="ECO:0000256" key="2">
    <source>
        <dbReference type="ARBA" id="ARBA00008072"/>
    </source>
</evidence>
<dbReference type="InterPro" id="IPR002328">
    <property type="entry name" value="ADH_Zn_CS"/>
</dbReference>
<dbReference type="PATRIC" id="fig|1423750.3.peg.1023"/>
<keyword evidence="5" id="KW-0560">Oxidoreductase</keyword>
<dbReference type="SUPFAM" id="SSF51735">
    <property type="entry name" value="NAD(P)-binding Rossmann-fold domains"/>
    <property type="match status" value="1"/>
</dbReference>
<name>A0A0R1VT85_9LACO</name>
<evidence type="ECO:0000313" key="9">
    <source>
        <dbReference type="Proteomes" id="UP000051451"/>
    </source>
</evidence>
<dbReference type="Pfam" id="PF00107">
    <property type="entry name" value="ADH_zinc_N"/>
    <property type="match status" value="1"/>
</dbReference>
<dbReference type="GO" id="GO:0008270">
    <property type="term" value="F:zinc ion binding"/>
    <property type="evidence" value="ECO:0007669"/>
    <property type="project" value="InterPro"/>
</dbReference>
<dbReference type="GO" id="GO:0034079">
    <property type="term" value="P:butanediol biosynthetic process"/>
    <property type="evidence" value="ECO:0007669"/>
    <property type="project" value="TreeGrafter"/>
</dbReference>
<dbReference type="PANTHER" id="PTHR43161:SF23">
    <property type="entry name" value="(R,R)-BUTANEDIOL DEHYDROGENASE-RELATED"/>
    <property type="match status" value="1"/>
</dbReference>
<proteinExistence type="inferred from homology"/>
<keyword evidence="3 6" id="KW-0479">Metal-binding</keyword>
<dbReference type="Proteomes" id="UP000051451">
    <property type="component" value="Unassembled WGS sequence"/>
</dbReference>
<comment type="cofactor">
    <cofactor evidence="1 6">
        <name>Zn(2+)</name>
        <dbReference type="ChEBI" id="CHEBI:29105"/>
    </cofactor>
</comment>
<dbReference type="Pfam" id="PF08240">
    <property type="entry name" value="ADH_N"/>
    <property type="match status" value="1"/>
</dbReference>
<dbReference type="PROSITE" id="PS00059">
    <property type="entry name" value="ADH_ZINC"/>
    <property type="match status" value="1"/>
</dbReference>
<gene>
    <name evidence="8" type="ORF">FC89_GL000999</name>
</gene>
<evidence type="ECO:0000256" key="5">
    <source>
        <dbReference type="ARBA" id="ARBA00023002"/>
    </source>
</evidence>
<evidence type="ECO:0000313" key="8">
    <source>
        <dbReference type="EMBL" id="KRM06131.1"/>
    </source>
</evidence>
<evidence type="ECO:0000256" key="6">
    <source>
        <dbReference type="RuleBase" id="RU361277"/>
    </source>
</evidence>
<dbReference type="SUPFAM" id="SSF50129">
    <property type="entry name" value="GroES-like"/>
    <property type="match status" value="1"/>
</dbReference>
<protein>
    <submittedName>
        <fullName evidence="8">L-iditol 2-dehydrogenase</fullName>
    </submittedName>
</protein>
<evidence type="ECO:0000256" key="1">
    <source>
        <dbReference type="ARBA" id="ARBA00001947"/>
    </source>
</evidence>
<dbReference type="Gene3D" id="3.90.180.10">
    <property type="entry name" value="Medium-chain alcohol dehydrogenases, catalytic domain"/>
    <property type="match status" value="1"/>
</dbReference>
<comment type="similarity">
    <text evidence="2 6">Belongs to the zinc-containing alcohol dehydrogenase family.</text>
</comment>
<dbReference type="Gene3D" id="3.40.50.720">
    <property type="entry name" value="NAD(P)-binding Rossmann-like Domain"/>
    <property type="match status" value="1"/>
</dbReference>
<dbReference type="InterPro" id="IPR020843">
    <property type="entry name" value="ER"/>
</dbReference>
<dbReference type="PANTHER" id="PTHR43161">
    <property type="entry name" value="SORBITOL DEHYDROGENASE"/>
    <property type="match status" value="1"/>
</dbReference>
<organism evidence="8 9">
    <name type="scientific">Liquorilactobacillus ghanensis DSM 18630</name>
    <dbReference type="NCBI Taxonomy" id="1423750"/>
    <lineage>
        <taxon>Bacteria</taxon>
        <taxon>Bacillati</taxon>
        <taxon>Bacillota</taxon>
        <taxon>Bacilli</taxon>
        <taxon>Lactobacillales</taxon>
        <taxon>Lactobacillaceae</taxon>
        <taxon>Liquorilactobacillus</taxon>
    </lineage>
</organism>
<dbReference type="GO" id="GO:0005737">
    <property type="term" value="C:cytoplasm"/>
    <property type="evidence" value="ECO:0007669"/>
    <property type="project" value="TreeGrafter"/>
</dbReference>
<accession>A0A0R1VT85</accession>
<evidence type="ECO:0000256" key="3">
    <source>
        <dbReference type="ARBA" id="ARBA00022723"/>
    </source>
</evidence>
<dbReference type="InterPro" id="IPR013149">
    <property type="entry name" value="ADH-like_C"/>
</dbReference>
<keyword evidence="9" id="KW-1185">Reference proteome</keyword>
<dbReference type="InterPro" id="IPR011032">
    <property type="entry name" value="GroES-like_sf"/>
</dbReference>
<dbReference type="SMART" id="SM00829">
    <property type="entry name" value="PKS_ER"/>
    <property type="match status" value="1"/>
</dbReference>
<comment type="caution">
    <text evidence="8">The sequence shown here is derived from an EMBL/GenBank/DDBJ whole genome shotgun (WGS) entry which is preliminary data.</text>
</comment>
<dbReference type="InterPro" id="IPR013154">
    <property type="entry name" value="ADH-like_N"/>
</dbReference>
<keyword evidence="4 6" id="KW-0862">Zinc</keyword>
<dbReference type="EMBL" id="AZGB01000016">
    <property type="protein sequence ID" value="KRM06131.1"/>
    <property type="molecule type" value="Genomic_DNA"/>
</dbReference>
<dbReference type="AlphaFoldDB" id="A0A0R1VT85"/>
<dbReference type="InterPro" id="IPR036291">
    <property type="entry name" value="NAD(P)-bd_dom_sf"/>
</dbReference>
<dbReference type="CDD" id="cd08233">
    <property type="entry name" value="butanediol_DH_like"/>
    <property type="match status" value="1"/>
</dbReference>
<dbReference type="GO" id="GO:0000721">
    <property type="term" value="F:(R,R)-butanediol dehydrogenase activity"/>
    <property type="evidence" value="ECO:0007669"/>
    <property type="project" value="TreeGrafter"/>
</dbReference>
<sequence length="368" mass="39859">MIKNFEELEMSITKAARIYGKKDIRIEDVEIADPREDQVQIKVKYCGICGSDLHAYLEGWGLPTTPHPLTGKTVPITMGHEFAGEVVKVGSHVQKLKVGDAVAVEPLIACGKCENCRKGFYNLCNKAAAKDGAGNFLGFSDNGGFAEYANVDEFFAHKMPTGMNYKLGALAEPTAVVFEAIKKSGLRAGQDVAVEGAGPIGLLTSMLAKLAGANHVYVIDVSEVRLQKANELGLKRTLNPNKVDVVKEVQKECPNGVDISFEAAGVQPTFESALKLTKRTGTLQIVALFGKPLKIDITNDVIMQGIDIITTLAYNNSYPEVLGILNNHRELFSKVITKQISLNEVVDQGIKALATEKNQMKILVSPEA</sequence>
<feature type="domain" description="Enoyl reductase (ER)" evidence="7">
    <location>
        <begin position="20"/>
        <end position="364"/>
    </location>
</feature>